<name>A0A392QJZ6_9FABA</name>
<sequence length="78" mass="8355">HGALPLCLEHHELKSGLTVFLGAHTIVDMSEFLVGGVEEVAFVIACYFGVDEGVDMWFVGNTSGYRPSLGLDSQSGIQ</sequence>
<feature type="non-terminal residue" evidence="1">
    <location>
        <position position="1"/>
    </location>
</feature>
<proteinExistence type="predicted"/>
<organism evidence="1 2">
    <name type="scientific">Trifolium medium</name>
    <dbReference type="NCBI Taxonomy" id="97028"/>
    <lineage>
        <taxon>Eukaryota</taxon>
        <taxon>Viridiplantae</taxon>
        <taxon>Streptophyta</taxon>
        <taxon>Embryophyta</taxon>
        <taxon>Tracheophyta</taxon>
        <taxon>Spermatophyta</taxon>
        <taxon>Magnoliopsida</taxon>
        <taxon>eudicotyledons</taxon>
        <taxon>Gunneridae</taxon>
        <taxon>Pentapetalae</taxon>
        <taxon>rosids</taxon>
        <taxon>fabids</taxon>
        <taxon>Fabales</taxon>
        <taxon>Fabaceae</taxon>
        <taxon>Papilionoideae</taxon>
        <taxon>50 kb inversion clade</taxon>
        <taxon>NPAAA clade</taxon>
        <taxon>Hologalegina</taxon>
        <taxon>IRL clade</taxon>
        <taxon>Trifolieae</taxon>
        <taxon>Trifolium</taxon>
    </lineage>
</organism>
<dbReference type="EMBL" id="LXQA010140526">
    <property type="protein sequence ID" value="MCI24269.1"/>
    <property type="molecule type" value="Genomic_DNA"/>
</dbReference>
<evidence type="ECO:0000313" key="1">
    <source>
        <dbReference type="EMBL" id="MCI24269.1"/>
    </source>
</evidence>
<keyword evidence="2" id="KW-1185">Reference proteome</keyword>
<reference evidence="1 2" key="1">
    <citation type="journal article" date="2018" name="Front. Plant Sci.">
        <title>Red Clover (Trifolium pratense) and Zigzag Clover (T. medium) - A Picture of Genomic Similarities and Differences.</title>
        <authorList>
            <person name="Dluhosova J."/>
            <person name="Istvanek J."/>
            <person name="Nedelnik J."/>
            <person name="Repkova J."/>
        </authorList>
    </citation>
    <scope>NUCLEOTIDE SEQUENCE [LARGE SCALE GENOMIC DNA]</scope>
    <source>
        <strain evidence="2">cv. 10/8</strain>
        <tissue evidence="1">Leaf</tissue>
    </source>
</reference>
<evidence type="ECO:0000313" key="2">
    <source>
        <dbReference type="Proteomes" id="UP000265520"/>
    </source>
</evidence>
<dbReference type="AlphaFoldDB" id="A0A392QJZ6"/>
<comment type="caution">
    <text evidence="1">The sequence shown here is derived from an EMBL/GenBank/DDBJ whole genome shotgun (WGS) entry which is preliminary data.</text>
</comment>
<protein>
    <submittedName>
        <fullName evidence="1">Uncharacterized protein</fullName>
    </submittedName>
</protein>
<accession>A0A392QJZ6</accession>
<dbReference type="Proteomes" id="UP000265520">
    <property type="component" value="Unassembled WGS sequence"/>
</dbReference>